<evidence type="ECO:0000256" key="1">
    <source>
        <dbReference type="ARBA" id="ARBA00009023"/>
    </source>
</evidence>
<comment type="caution">
    <text evidence="4">The sequence shown here is derived from an EMBL/GenBank/DDBJ whole genome shotgun (WGS) entry which is preliminary data.</text>
</comment>
<evidence type="ECO:0000256" key="2">
    <source>
        <dbReference type="ARBA" id="ARBA00022448"/>
    </source>
</evidence>
<proteinExistence type="inferred from homology"/>
<dbReference type="InterPro" id="IPR004682">
    <property type="entry name" value="TRAP_DctP"/>
</dbReference>
<sequence>MKVRYLLIFTLITLLLASCGNESGADRAASENPRKKIVLKIAQNSSVNHPYQSGLEKFKEVIEKETDGDVEVNIFPNGQLGNEEQEILGVKLGVIDATIISSGSLAPFVSNIEIFNLPYLFRDQEHFYRVLDGPIGVWMGKIIEARINCIFLGYSSFGTRNAWNSKKPVRIPDDFKGMKIRVTDSPILLSTFNAFGAQATNMDWNELYSALQQGVLDGGECDVVDLFVEKFYEVTKYVSFTNHFIGTAVFIFSKKKYDRYPPYV</sequence>
<dbReference type="NCBIfam" id="NF037995">
    <property type="entry name" value="TRAP_S1"/>
    <property type="match status" value="1"/>
</dbReference>
<comment type="similarity">
    <text evidence="1">Belongs to the bacterial solute-binding protein 7 family.</text>
</comment>
<dbReference type="Pfam" id="PF03480">
    <property type="entry name" value="DctP"/>
    <property type="match status" value="1"/>
</dbReference>
<dbReference type="GO" id="GO:0030288">
    <property type="term" value="C:outer membrane-bounded periplasmic space"/>
    <property type="evidence" value="ECO:0007669"/>
    <property type="project" value="InterPro"/>
</dbReference>
<dbReference type="Gene3D" id="3.40.190.170">
    <property type="entry name" value="Bacterial extracellular solute-binding protein, family 7"/>
    <property type="match status" value="1"/>
</dbReference>
<dbReference type="GO" id="GO:0055085">
    <property type="term" value="P:transmembrane transport"/>
    <property type="evidence" value="ECO:0007669"/>
    <property type="project" value="InterPro"/>
</dbReference>
<dbReference type="CDD" id="cd13603">
    <property type="entry name" value="PBP2_TRAP_Siap_TeaA_like"/>
    <property type="match status" value="1"/>
</dbReference>
<keyword evidence="3" id="KW-0732">Signal</keyword>
<name>X1CQQ9_9ZZZZ</name>
<dbReference type="PANTHER" id="PTHR33376:SF7">
    <property type="entry name" value="C4-DICARBOXYLATE-BINDING PROTEIN DCTB"/>
    <property type="match status" value="1"/>
</dbReference>
<dbReference type="InterPro" id="IPR018389">
    <property type="entry name" value="DctP_fam"/>
</dbReference>
<protein>
    <submittedName>
        <fullName evidence="4">Uncharacterized protein</fullName>
    </submittedName>
</protein>
<dbReference type="PANTHER" id="PTHR33376">
    <property type="match status" value="1"/>
</dbReference>
<reference evidence="4" key="1">
    <citation type="journal article" date="2014" name="Front. Microbiol.">
        <title>High frequency of phylogenetically diverse reductive dehalogenase-homologous genes in deep subseafloor sedimentary metagenomes.</title>
        <authorList>
            <person name="Kawai M."/>
            <person name="Futagami T."/>
            <person name="Toyoda A."/>
            <person name="Takaki Y."/>
            <person name="Nishi S."/>
            <person name="Hori S."/>
            <person name="Arai W."/>
            <person name="Tsubouchi T."/>
            <person name="Morono Y."/>
            <person name="Uchiyama I."/>
            <person name="Ito T."/>
            <person name="Fujiyama A."/>
            <person name="Inagaki F."/>
            <person name="Takami H."/>
        </authorList>
    </citation>
    <scope>NUCLEOTIDE SEQUENCE</scope>
    <source>
        <strain evidence="4">Expedition CK06-06</strain>
    </source>
</reference>
<dbReference type="AlphaFoldDB" id="X1CQQ9"/>
<dbReference type="PROSITE" id="PS51257">
    <property type="entry name" value="PROKAR_LIPOPROTEIN"/>
    <property type="match status" value="1"/>
</dbReference>
<organism evidence="4">
    <name type="scientific">marine sediment metagenome</name>
    <dbReference type="NCBI Taxonomy" id="412755"/>
    <lineage>
        <taxon>unclassified sequences</taxon>
        <taxon>metagenomes</taxon>
        <taxon>ecological metagenomes</taxon>
    </lineage>
</organism>
<accession>X1CQQ9</accession>
<dbReference type="EMBL" id="BART01026304">
    <property type="protein sequence ID" value="GAG95292.1"/>
    <property type="molecule type" value="Genomic_DNA"/>
</dbReference>
<keyword evidence="2" id="KW-0813">Transport</keyword>
<gene>
    <name evidence="4" type="ORF">S01H4_46963</name>
</gene>
<feature type="non-terminal residue" evidence="4">
    <location>
        <position position="264"/>
    </location>
</feature>
<dbReference type="NCBIfam" id="TIGR00787">
    <property type="entry name" value="dctP"/>
    <property type="match status" value="1"/>
</dbReference>
<dbReference type="InterPro" id="IPR038404">
    <property type="entry name" value="TRAP_DctP_sf"/>
</dbReference>
<evidence type="ECO:0000256" key="3">
    <source>
        <dbReference type="ARBA" id="ARBA00022729"/>
    </source>
</evidence>
<evidence type="ECO:0000313" key="4">
    <source>
        <dbReference type="EMBL" id="GAG95292.1"/>
    </source>
</evidence>